<evidence type="ECO:0000313" key="3">
    <source>
        <dbReference type="Proteomes" id="UP000076154"/>
    </source>
</evidence>
<organism evidence="2 3">
    <name type="scientific">Hypsizygus marmoreus</name>
    <name type="common">White beech mushroom</name>
    <name type="synonym">Agaricus marmoreus</name>
    <dbReference type="NCBI Taxonomy" id="39966"/>
    <lineage>
        <taxon>Eukaryota</taxon>
        <taxon>Fungi</taxon>
        <taxon>Dikarya</taxon>
        <taxon>Basidiomycota</taxon>
        <taxon>Agaricomycotina</taxon>
        <taxon>Agaricomycetes</taxon>
        <taxon>Agaricomycetidae</taxon>
        <taxon>Agaricales</taxon>
        <taxon>Tricholomatineae</taxon>
        <taxon>Lyophyllaceae</taxon>
        <taxon>Hypsizygus</taxon>
    </lineage>
</organism>
<feature type="compositionally biased region" description="Polar residues" evidence="1">
    <location>
        <begin position="11"/>
        <end position="25"/>
    </location>
</feature>
<feature type="region of interest" description="Disordered" evidence="1">
    <location>
        <begin position="1"/>
        <end position="30"/>
    </location>
</feature>
<name>A0A369J0H1_HYPMA</name>
<dbReference type="EMBL" id="LUEZ02000096">
    <property type="protein sequence ID" value="RDB14892.1"/>
    <property type="molecule type" value="Genomic_DNA"/>
</dbReference>
<gene>
    <name evidence="2" type="ORF">Hypma_016539</name>
</gene>
<evidence type="ECO:0000256" key="1">
    <source>
        <dbReference type="SAM" id="MobiDB-lite"/>
    </source>
</evidence>
<protein>
    <submittedName>
        <fullName evidence="2">Uncharacterized protein</fullName>
    </submittedName>
</protein>
<keyword evidence="3" id="KW-1185">Reference proteome</keyword>
<accession>A0A369J0H1</accession>
<dbReference type="InParanoid" id="A0A369J0H1"/>
<reference evidence="2" key="1">
    <citation type="submission" date="2018-04" db="EMBL/GenBank/DDBJ databases">
        <title>Whole genome sequencing of Hypsizygus marmoreus.</title>
        <authorList>
            <person name="Choi I.-G."/>
            <person name="Min B."/>
            <person name="Kim J.-G."/>
            <person name="Kim S."/>
            <person name="Oh Y.-L."/>
            <person name="Kong W.-S."/>
            <person name="Park H."/>
            <person name="Jeong J."/>
            <person name="Song E.-S."/>
        </authorList>
    </citation>
    <scope>NUCLEOTIDE SEQUENCE [LARGE SCALE GENOMIC DNA]</scope>
    <source>
        <strain evidence="2">51987-8</strain>
    </source>
</reference>
<evidence type="ECO:0000313" key="2">
    <source>
        <dbReference type="EMBL" id="RDB14892.1"/>
    </source>
</evidence>
<comment type="caution">
    <text evidence="2">The sequence shown here is derived from an EMBL/GenBank/DDBJ whole genome shotgun (WGS) entry which is preliminary data.</text>
</comment>
<sequence length="72" mass="8323">MSIQMVHETRACNSQRRSLQRTTASGGRVSSRASLYASDYLNRKWFFSGMARSNWSEFEPTYSIQSRLRLVA</sequence>
<dbReference type="AlphaFoldDB" id="A0A369J0H1"/>
<proteinExistence type="predicted"/>
<dbReference type="Proteomes" id="UP000076154">
    <property type="component" value="Unassembled WGS sequence"/>
</dbReference>